<dbReference type="InterPro" id="IPR001128">
    <property type="entry name" value="Cyt_P450"/>
</dbReference>
<comment type="cofactor">
    <cofactor evidence="1">
        <name>heme</name>
        <dbReference type="ChEBI" id="CHEBI:30413"/>
    </cofactor>
</comment>
<evidence type="ECO:0008006" key="10">
    <source>
        <dbReference type="Google" id="ProtNLM"/>
    </source>
</evidence>
<dbReference type="GO" id="GO:0005506">
    <property type="term" value="F:iron ion binding"/>
    <property type="evidence" value="ECO:0007669"/>
    <property type="project" value="InterPro"/>
</dbReference>
<dbReference type="PRINTS" id="PR00463">
    <property type="entry name" value="EP450I"/>
</dbReference>
<dbReference type="EMBL" id="LVYI01000006">
    <property type="protein sequence ID" value="OAP58397.1"/>
    <property type="molecule type" value="Genomic_DNA"/>
</dbReference>
<sequence length="513" mass="58502">MTATLAGVAWTAAITGLVFHAIYRRYEPTLGSFFTNTAALVGFICLLALQLSGDYFFALKALPIFVAVHLITLGLSIPVYRLSPLHPLSKFPGPWYAKLTKWTGVYQSWTGYLHVWLPSLHAKYGDIVRIGPNELSFANAGAVKYLHGPQGARLTKGPYYDTEVYSTGGKAMPSTRDWEDHRLRRRMWDHGFSQKQLKSYEPRILGLLDTLLAQLRKHDGQIVDFGSWCDYFAFDAMGELAFDYKFGLMNDDGPRFYSACVRSGIKMMHILSSVPWISPIAYLLPFGDADVKKHTAEFRRISKNQYDERRQRGTEPNDLFTHLIPGDKDGYVTKELDLEADSPVLFIAGSDTTSLASTFLFYFLTKYPKCYERVKEEVDRAWDGEKPLEGYMLGPETCPYINGAIYESMRLLPPGPNGFQRRTGQGGHLVNDTFIPEYTQVSSNVMYLHHDERNWTRASEFVPERWNDATRDPTWTHDMRAFQAFTRRHFLLCRTCPGIPRASPVRGQSRPEF</sequence>
<feature type="transmembrane region" description="Helical" evidence="7">
    <location>
        <begin position="30"/>
        <end position="49"/>
    </location>
</feature>
<name>A0A178ZF33_9EURO</name>
<protein>
    <recommendedName>
        <fullName evidence="10">Cytochrome P450 monooxygenase</fullName>
    </recommendedName>
</protein>
<keyword evidence="7" id="KW-0472">Membrane</keyword>
<evidence type="ECO:0000256" key="2">
    <source>
        <dbReference type="ARBA" id="ARBA00010617"/>
    </source>
</evidence>
<dbReference type="GO" id="GO:0004497">
    <property type="term" value="F:monooxygenase activity"/>
    <property type="evidence" value="ECO:0007669"/>
    <property type="project" value="UniProtKB-KW"/>
</dbReference>
<evidence type="ECO:0000256" key="3">
    <source>
        <dbReference type="ARBA" id="ARBA00022723"/>
    </source>
</evidence>
<dbReference type="InterPro" id="IPR036396">
    <property type="entry name" value="Cyt_P450_sf"/>
</dbReference>
<dbReference type="Gene3D" id="1.10.630.10">
    <property type="entry name" value="Cytochrome P450"/>
    <property type="match status" value="1"/>
</dbReference>
<dbReference type="OrthoDB" id="6692864at2759"/>
<keyword evidence="7" id="KW-1133">Transmembrane helix</keyword>
<comment type="caution">
    <text evidence="8">The sequence shown here is derived from an EMBL/GenBank/DDBJ whole genome shotgun (WGS) entry which is preliminary data.</text>
</comment>
<evidence type="ECO:0000256" key="6">
    <source>
        <dbReference type="ARBA" id="ARBA00023033"/>
    </source>
</evidence>
<dbReference type="Proteomes" id="UP000078343">
    <property type="component" value="Unassembled WGS sequence"/>
</dbReference>
<dbReference type="GeneID" id="30011655"/>
<organism evidence="8 9">
    <name type="scientific">Fonsecaea erecta</name>
    <dbReference type="NCBI Taxonomy" id="1367422"/>
    <lineage>
        <taxon>Eukaryota</taxon>
        <taxon>Fungi</taxon>
        <taxon>Dikarya</taxon>
        <taxon>Ascomycota</taxon>
        <taxon>Pezizomycotina</taxon>
        <taxon>Eurotiomycetes</taxon>
        <taxon>Chaetothyriomycetidae</taxon>
        <taxon>Chaetothyriales</taxon>
        <taxon>Herpotrichiellaceae</taxon>
        <taxon>Fonsecaea</taxon>
    </lineage>
</organism>
<dbReference type="Pfam" id="PF00067">
    <property type="entry name" value="p450"/>
    <property type="match status" value="1"/>
</dbReference>
<evidence type="ECO:0000256" key="5">
    <source>
        <dbReference type="ARBA" id="ARBA00023004"/>
    </source>
</evidence>
<reference evidence="8 9" key="1">
    <citation type="submission" date="2016-04" db="EMBL/GenBank/DDBJ databases">
        <title>Draft genome of Fonsecaea erecta CBS 125763.</title>
        <authorList>
            <person name="Weiss V.A."/>
            <person name="Vicente V.A."/>
            <person name="Raittz R.T."/>
            <person name="Moreno L.F."/>
            <person name="De Souza E.M."/>
            <person name="Pedrosa F.O."/>
            <person name="Steffens M.B."/>
            <person name="Faoro H."/>
            <person name="Tadra-Sfeir M.Z."/>
            <person name="Najafzadeh M.J."/>
            <person name="Felipe M.S."/>
            <person name="Teixeira M."/>
            <person name="Sun J."/>
            <person name="Xi L."/>
            <person name="Gomes R."/>
            <person name="De Azevedo C.M."/>
            <person name="Salgado C.G."/>
            <person name="Da Silva M.B."/>
            <person name="Nascimento M.F."/>
            <person name="Queiroz-Telles F."/>
            <person name="Attili D.S."/>
            <person name="Gorbushina A."/>
        </authorList>
    </citation>
    <scope>NUCLEOTIDE SEQUENCE [LARGE SCALE GENOMIC DNA]</scope>
    <source>
        <strain evidence="8 9">CBS 125763</strain>
    </source>
</reference>
<feature type="transmembrane region" description="Helical" evidence="7">
    <location>
        <begin position="6"/>
        <end position="23"/>
    </location>
</feature>
<keyword evidence="3" id="KW-0479">Metal-binding</keyword>
<dbReference type="PANTHER" id="PTHR24305">
    <property type="entry name" value="CYTOCHROME P450"/>
    <property type="match status" value="1"/>
</dbReference>
<dbReference type="SUPFAM" id="SSF48264">
    <property type="entry name" value="Cytochrome P450"/>
    <property type="match status" value="1"/>
</dbReference>
<gene>
    <name evidence="8" type="ORF">AYL99_07487</name>
</gene>
<comment type="similarity">
    <text evidence="2">Belongs to the cytochrome P450 family.</text>
</comment>
<evidence type="ECO:0000256" key="7">
    <source>
        <dbReference type="SAM" id="Phobius"/>
    </source>
</evidence>
<dbReference type="InterPro" id="IPR002401">
    <property type="entry name" value="Cyt_P450_E_grp-I"/>
</dbReference>
<dbReference type="InterPro" id="IPR050121">
    <property type="entry name" value="Cytochrome_P450_monoxygenase"/>
</dbReference>
<keyword evidence="7" id="KW-0812">Transmembrane</keyword>
<evidence type="ECO:0000256" key="1">
    <source>
        <dbReference type="ARBA" id="ARBA00001971"/>
    </source>
</evidence>
<dbReference type="GO" id="GO:0016705">
    <property type="term" value="F:oxidoreductase activity, acting on paired donors, with incorporation or reduction of molecular oxygen"/>
    <property type="evidence" value="ECO:0007669"/>
    <property type="project" value="InterPro"/>
</dbReference>
<keyword evidence="9" id="KW-1185">Reference proteome</keyword>
<dbReference type="STRING" id="1367422.A0A178ZF33"/>
<accession>A0A178ZF33</accession>
<keyword evidence="5" id="KW-0408">Iron</keyword>
<dbReference type="PANTHER" id="PTHR24305:SF187">
    <property type="entry name" value="P450, PUTATIVE (EUROFUNG)-RELATED"/>
    <property type="match status" value="1"/>
</dbReference>
<dbReference type="GO" id="GO:0020037">
    <property type="term" value="F:heme binding"/>
    <property type="evidence" value="ECO:0007669"/>
    <property type="project" value="InterPro"/>
</dbReference>
<keyword evidence="4" id="KW-0560">Oxidoreductase</keyword>
<evidence type="ECO:0000256" key="4">
    <source>
        <dbReference type="ARBA" id="ARBA00023002"/>
    </source>
</evidence>
<dbReference type="AlphaFoldDB" id="A0A178ZF33"/>
<keyword evidence="6" id="KW-0503">Monooxygenase</keyword>
<proteinExistence type="inferred from homology"/>
<evidence type="ECO:0000313" key="9">
    <source>
        <dbReference type="Proteomes" id="UP000078343"/>
    </source>
</evidence>
<dbReference type="RefSeq" id="XP_018691764.1">
    <property type="nucleotide sequence ID" value="XM_018838996.1"/>
</dbReference>
<evidence type="ECO:0000313" key="8">
    <source>
        <dbReference type="EMBL" id="OAP58397.1"/>
    </source>
</evidence>